<keyword evidence="3" id="KW-1185">Reference proteome</keyword>
<reference evidence="2 3" key="1">
    <citation type="submission" date="2021-06" db="EMBL/GenBank/DDBJ databases">
        <authorList>
            <person name="Palmer J.M."/>
        </authorList>
    </citation>
    <scope>NUCLEOTIDE SEQUENCE [LARGE SCALE GENOMIC DNA]</scope>
    <source>
        <strain evidence="2 3">GA_2019</strain>
        <tissue evidence="2">Muscle</tissue>
    </source>
</reference>
<dbReference type="Proteomes" id="UP001476798">
    <property type="component" value="Unassembled WGS sequence"/>
</dbReference>
<feature type="region of interest" description="Disordered" evidence="1">
    <location>
        <begin position="1"/>
        <end position="33"/>
    </location>
</feature>
<feature type="non-terminal residue" evidence="2">
    <location>
        <position position="1"/>
    </location>
</feature>
<sequence>PPIGGAEPDGLPAVLPLAPVAAPPPLGSGDHNHWTGESRLRSYESVLFHAVKMWSLPSAPVSSTADEEKNRRTWDSYILRSTSHRVSAVTPPRNQGPHV</sequence>
<name>A0ABV0NMN9_9TELE</name>
<protein>
    <submittedName>
        <fullName evidence="2">Uncharacterized protein</fullName>
    </submittedName>
</protein>
<proteinExistence type="predicted"/>
<dbReference type="EMBL" id="JAHRIO010042471">
    <property type="protein sequence ID" value="MEQ2172654.1"/>
    <property type="molecule type" value="Genomic_DNA"/>
</dbReference>
<organism evidence="2 3">
    <name type="scientific">Goodea atripinnis</name>
    <dbReference type="NCBI Taxonomy" id="208336"/>
    <lineage>
        <taxon>Eukaryota</taxon>
        <taxon>Metazoa</taxon>
        <taxon>Chordata</taxon>
        <taxon>Craniata</taxon>
        <taxon>Vertebrata</taxon>
        <taxon>Euteleostomi</taxon>
        <taxon>Actinopterygii</taxon>
        <taxon>Neopterygii</taxon>
        <taxon>Teleostei</taxon>
        <taxon>Neoteleostei</taxon>
        <taxon>Acanthomorphata</taxon>
        <taxon>Ovalentaria</taxon>
        <taxon>Atherinomorphae</taxon>
        <taxon>Cyprinodontiformes</taxon>
        <taxon>Goodeidae</taxon>
        <taxon>Goodea</taxon>
    </lineage>
</organism>
<evidence type="ECO:0000313" key="3">
    <source>
        <dbReference type="Proteomes" id="UP001476798"/>
    </source>
</evidence>
<gene>
    <name evidence="2" type="ORF">GOODEAATRI_023314</name>
</gene>
<feature type="compositionally biased region" description="Low complexity" evidence="1">
    <location>
        <begin position="11"/>
        <end position="20"/>
    </location>
</feature>
<accession>A0ABV0NMN9</accession>
<comment type="caution">
    <text evidence="2">The sequence shown here is derived from an EMBL/GenBank/DDBJ whole genome shotgun (WGS) entry which is preliminary data.</text>
</comment>
<evidence type="ECO:0000313" key="2">
    <source>
        <dbReference type="EMBL" id="MEQ2172654.1"/>
    </source>
</evidence>
<evidence type="ECO:0000256" key="1">
    <source>
        <dbReference type="SAM" id="MobiDB-lite"/>
    </source>
</evidence>